<keyword evidence="2" id="KW-1185">Reference proteome</keyword>
<organism evidence="1 2">
    <name type="scientific">Paraconexibacter antarcticus</name>
    <dbReference type="NCBI Taxonomy" id="2949664"/>
    <lineage>
        <taxon>Bacteria</taxon>
        <taxon>Bacillati</taxon>
        <taxon>Actinomycetota</taxon>
        <taxon>Thermoleophilia</taxon>
        <taxon>Solirubrobacterales</taxon>
        <taxon>Paraconexibacteraceae</taxon>
        <taxon>Paraconexibacter</taxon>
    </lineage>
</organism>
<gene>
    <name evidence="1" type="ORF">NBH00_03520</name>
</gene>
<protein>
    <submittedName>
        <fullName evidence="1">Uncharacterized protein</fullName>
    </submittedName>
</protein>
<proteinExistence type="predicted"/>
<evidence type="ECO:0000313" key="1">
    <source>
        <dbReference type="EMBL" id="UTI65287.1"/>
    </source>
</evidence>
<accession>A0ABY5DW39</accession>
<sequence>MKIAGALIALASVITVVVFVLAVGASKDDLPGDLRRCVQRGQAVVVHGPANLGPARPEIAAKTLTKLRTVKKGGDTVIVMQGRQFRLMVLANAKSPTLAGDLPKRLYEHADAFPLVALEVDPTKGVLSGCAGIVAG</sequence>
<evidence type="ECO:0000313" key="2">
    <source>
        <dbReference type="Proteomes" id="UP001056035"/>
    </source>
</evidence>
<reference evidence="1 2" key="1">
    <citation type="submission" date="2022-06" db="EMBL/GenBank/DDBJ databases">
        <title>Paraconexibacter antarcticus.</title>
        <authorList>
            <person name="Kim C.S."/>
        </authorList>
    </citation>
    <scope>NUCLEOTIDE SEQUENCE [LARGE SCALE GENOMIC DNA]</scope>
    <source>
        <strain evidence="1 2">02-257</strain>
    </source>
</reference>
<dbReference type="Proteomes" id="UP001056035">
    <property type="component" value="Chromosome"/>
</dbReference>
<dbReference type="RefSeq" id="WP_254571973.1">
    <property type="nucleotide sequence ID" value="NZ_CP098502.1"/>
</dbReference>
<name>A0ABY5DW39_9ACTN</name>
<dbReference type="EMBL" id="CP098502">
    <property type="protein sequence ID" value="UTI65287.1"/>
    <property type="molecule type" value="Genomic_DNA"/>
</dbReference>